<feature type="transmembrane region" description="Helical" evidence="11">
    <location>
        <begin position="1165"/>
        <end position="1186"/>
    </location>
</feature>
<evidence type="ECO:0000313" key="14">
    <source>
        <dbReference type="Proteomes" id="UP001152484"/>
    </source>
</evidence>
<name>A0A9P0Z1E1_CUSEU</name>
<reference evidence="13" key="1">
    <citation type="submission" date="2022-07" db="EMBL/GenBank/DDBJ databases">
        <authorList>
            <person name="Macas J."/>
            <person name="Novak P."/>
            <person name="Neumann P."/>
        </authorList>
    </citation>
    <scope>NUCLEOTIDE SEQUENCE</scope>
</reference>
<evidence type="ECO:0000256" key="10">
    <source>
        <dbReference type="ARBA" id="ARBA00023136"/>
    </source>
</evidence>
<dbReference type="InterPro" id="IPR034001">
    <property type="entry name" value="ABCG_PDR_1"/>
</dbReference>
<evidence type="ECO:0000256" key="7">
    <source>
        <dbReference type="ARBA" id="ARBA00022741"/>
    </source>
</evidence>
<evidence type="ECO:0000256" key="2">
    <source>
        <dbReference type="ARBA" id="ARBA00004474"/>
    </source>
</evidence>
<evidence type="ECO:0000313" key="13">
    <source>
        <dbReference type="EMBL" id="CAH9083115.1"/>
    </source>
</evidence>
<feature type="transmembrane region" description="Helical" evidence="11">
    <location>
        <begin position="1307"/>
        <end position="1327"/>
    </location>
</feature>
<keyword evidence="4" id="KW-0813">Transport</keyword>
<keyword evidence="6" id="KW-0677">Repeat</keyword>
<feature type="transmembrane region" description="Helical" evidence="11">
    <location>
        <begin position="740"/>
        <end position="760"/>
    </location>
</feature>
<dbReference type="Pfam" id="PF08370">
    <property type="entry name" value="PDR_assoc"/>
    <property type="match status" value="1"/>
</dbReference>
<dbReference type="EMBL" id="CAMAPE010000016">
    <property type="protein sequence ID" value="CAH9083115.1"/>
    <property type="molecule type" value="Genomic_DNA"/>
</dbReference>
<feature type="transmembrane region" description="Helical" evidence="11">
    <location>
        <begin position="515"/>
        <end position="536"/>
    </location>
</feature>
<dbReference type="Pfam" id="PF01061">
    <property type="entry name" value="ABC2_membrane"/>
    <property type="match status" value="2"/>
</dbReference>
<dbReference type="FunFam" id="3.40.50.300:FF:000179">
    <property type="entry name" value="ABC transporter G family member 34"/>
    <property type="match status" value="1"/>
</dbReference>
<keyword evidence="8" id="KW-0067">ATP-binding</keyword>
<keyword evidence="5 11" id="KW-0812">Transmembrane</keyword>
<sequence length="1415" mass="159793">MEMNDSHKRSGSLRISSSSLWRASGRQEDEERALKWAALQKVPTFDRLKKGLVTGLRGETCEIDIKNIGYEEKKNILERLLKVPGRDNETFLLKLKDRFDRVAIDIPTVEVRFEHLKVGAEAYVGKRAFPSNTSFSLLKTLEGLLSYFNLPRKKEYISILHDVSGIIKPGRMTLLLGPPCSGKTTLLLALAGKLDPSLEFSGRVSYNGHEMNEFVAMRTAAYISQHDLHIPEMTARETLAFSARCQGVGSRYEMLAELSRREKAANIMPDQDIDVFMKAAASNGVEANVIVDYIIKILGLEVCEDTIVGNEMLRGMSGGERKRLTIGEMLVGPANVFLMDEISSGLDSSTTFQILKSIKHYVHILRGTAAISLLQPAPECFDLFDDIILISEGQVVYQGPRDYVLEFFEFIGFRCPERKGVADFLQEVTSRKDQLQYWVHKERPYRFVTVKEISEAFQAFHIGRDLGDVLGTPFQKARSHTDALTTKAYGVSKVELIKSCFSREVLLMKRNCTHYVFGIASAVILAVVTLTVFMRIHLDRKSIFSAQMYMGSLFFTLSVFLFSSIQELAPTILRLPVFYKQRDHLFYPAWAYAIPTWILGIPISFMEVSIWVFSTYYAIGYDPNAGRLLKQWLLLLIFKQFSSALFRCAAVVSRSLIIAFVAGSFVMLIFVCLGGFILSREDVKKWWLWGYWISPLMYGQNAIAVNEFLGKSWRIVLPFSSESSLGVLVLKYRGLSPKAYWYWIGVGALIGYTIMSNFLYTLALATLKPLAQSRTIIMSPESEVGDRGCGRATKTNPMFSGLNYSKCGMALSFQPHSIAFNDIKYSIDMPQEMKDQGVTDERLELLKGVSGAFRPGILTALMGISGAGKTTLMDVLCGRKRSGYIEGDISISGFPKKQKTFARISGYCEQNDIHSPHLTVYESLIFSAWLRLTSQVNSETRMMFIEEVLELVELTSLREAVVGLPGMNGLSNGQRKRLTIAVELVANPSILFMDEPTTGLDSTAAAIIMRTIRNIVDTGRTIVCTIHQPSIDIFEAFDELLLMIQGGQEVYFGPIGERSFHLITYFESIHGIRKIITGHNPATWVLEITKRENEEDLGINFNEIYKNSELCRRNKALVKQLSTPSPGSRDLKFQTKYPQPFLTQFQACLRKQQWSYSHNMSYTALRVLCTIVTALVLGTMFWGLGFKRSKAQDLFNAMGFMYTSVLFTGALHAFTVQQVVLLERRVFYRERAAGMYSAMPFSFAMIVGEVPYVLGQAIIYSGIVYSMIGFEWRGGKFWWYLLIMFLTFLYSDFLGMMSVAMTPNLDTASIFSIACFGIWNLFSGFLIPRPLAPVWWRWCYLFSPIAWTLYGLVGSQFGDVGDVLETSDTVETFLRIYFGFRRQLVPHSAAILSSFVLLFALVFALSIDIFHFQKP</sequence>
<feature type="transmembrane region" description="Helical" evidence="11">
    <location>
        <begin position="589"/>
        <end position="619"/>
    </location>
</feature>
<dbReference type="GO" id="GO:0009914">
    <property type="term" value="P:hormone transport"/>
    <property type="evidence" value="ECO:0007669"/>
    <property type="project" value="UniProtKB-ARBA"/>
</dbReference>
<dbReference type="SMART" id="SM00382">
    <property type="entry name" value="AAA"/>
    <property type="match status" value="2"/>
</dbReference>
<dbReference type="GO" id="GO:0016887">
    <property type="term" value="F:ATP hydrolysis activity"/>
    <property type="evidence" value="ECO:0007669"/>
    <property type="project" value="InterPro"/>
</dbReference>
<dbReference type="GO" id="GO:0005886">
    <property type="term" value="C:plasma membrane"/>
    <property type="evidence" value="ECO:0007669"/>
    <property type="project" value="UniProtKB-ARBA"/>
</dbReference>
<feature type="transmembrane region" description="Helical" evidence="11">
    <location>
        <begin position="1389"/>
        <end position="1410"/>
    </location>
</feature>
<feature type="transmembrane region" description="Helical" evidence="11">
    <location>
        <begin position="1277"/>
        <end position="1301"/>
    </location>
</feature>
<dbReference type="Proteomes" id="UP001152484">
    <property type="component" value="Unassembled WGS sequence"/>
</dbReference>
<comment type="caution">
    <text evidence="13">The sequence shown here is derived from an EMBL/GenBank/DDBJ whole genome shotgun (WGS) entry which is preliminary data.</text>
</comment>
<evidence type="ECO:0000259" key="12">
    <source>
        <dbReference type="PROSITE" id="PS50893"/>
    </source>
</evidence>
<evidence type="ECO:0000256" key="8">
    <source>
        <dbReference type="ARBA" id="ARBA00022840"/>
    </source>
</evidence>
<evidence type="ECO:0000256" key="4">
    <source>
        <dbReference type="ARBA" id="ARBA00022448"/>
    </source>
</evidence>
<feature type="transmembrane region" description="Helical" evidence="11">
    <location>
        <begin position="1334"/>
        <end position="1353"/>
    </location>
</feature>
<dbReference type="InterPro" id="IPR017871">
    <property type="entry name" value="ABC_transporter-like_CS"/>
</dbReference>
<comment type="similarity">
    <text evidence="3">Belongs to the ABC transporter superfamily. ABCG family. PDR (TC 3.A.1.205) subfamily.</text>
</comment>
<gene>
    <name evidence="13" type="ORF">CEURO_LOCUS8536</name>
</gene>
<keyword evidence="7" id="KW-0547">Nucleotide-binding</keyword>
<proteinExistence type="inferred from homology"/>
<feature type="domain" description="ABC transporter" evidence="12">
    <location>
        <begin position="145"/>
        <end position="417"/>
    </location>
</feature>
<dbReference type="InterPro" id="IPR003439">
    <property type="entry name" value="ABC_transporter-like_ATP-bd"/>
</dbReference>
<dbReference type="GO" id="GO:0005524">
    <property type="term" value="F:ATP binding"/>
    <property type="evidence" value="ECO:0007669"/>
    <property type="project" value="UniProtKB-KW"/>
</dbReference>
<feature type="transmembrane region" description="Helical" evidence="11">
    <location>
        <begin position="548"/>
        <end position="569"/>
    </location>
</feature>
<feature type="transmembrane region" description="Helical" evidence="11">
    <location>
        <begin position="1241"/>
        <end position="1265"/>
    </location>
</feature>
<dbReference type="Gene3D" id="3.40.50.300">
    <property type="entry name" value="P-loop containing nucleotide triphosphate hydrolases"/>
    <property type="match status" value="2"/>
</dbReference>
<evidence type="ECO:0000256" key="5">
    <source>
        <dbReference type="ARBA" id="ARBA00022692"/>
    </source>
</evidence>
<dbReference type="InterPro" id="IPR034003">
    <property type="entry name" value="ABCG_PDR_2"/>
</dbReference>
<dbReference type="InterPro" id="IPR027417">
    <property type="entry name" value="P-loop_NTPase"/>
</dbReference>
<dbReference type="PANTHER" id="PTHR48040">
    <property type="entry name" value="PLEIOTROPIC DRUG RESISTANCE PROTEIN 1-LIKE ISOFORM X1"/>
    <property type="match status" value="1"/>
</dbReference>
<accession>A0A9P0Z1E1</accession>
<dbReference type="CDD" id="cd03232">
    <property type="entry name" value="ABCG_PDR_domain2"/>
    <property type="match status" value="1"/>
</dbReference>
<comment type="subcellular location">
    <subcellularLocation>
        <location evidence="1">Membrane</location>
        <topology evidence="1">Multi-pass membrane protein</topology>
    </subcellularLocation>
    <subcellularLocation>
        <location evidence="2">Plastid</location>
    </subcellularLocation>
</comment>
<dbReference type="InterPro" id="IPR013581">
    <property type="entry name" value="PDR_assoc"/>
</dbReference>
<dbReference type="PROSITE" id="PS00211">
    <property type="entry name" value="ABC_TRANSPORTER_1"/>
    <property type="match status" value="1"/>
</dbReference>
<evidence type="ECO:0000256" key="3">
    <source>
        <dbReference type="ARBA" id="ARBA00006012"/>
    </source>
</evidence>
<dbReference type="GO" id="GO:0140359">
    <property type="term" value="F:ABC-type transporter activity"/>
    <property type="evidence" value="ECO:0007669"/>
    <property type="project" value="InterPro"/>
</dbReference>
<dbReference type="CDD" id="cd03233">
    <property type="entry name" value="ABCG_PDR_domain1"/>
    <property type="match status" value="1"/>
</dbReference>
<dbReference type="PROSITE" id="PS50893">
    <property type="entry name" value="ABC_TRANSPORTER_2"/>
    <property type="match status" value="2"/>
</dbReference>
<protein>
    <recommendedName>
        <fullName evidence="12">ABC transporter domain-containing protein</fullName>
    </recommendedName>
</protein>
<keyword evidence="9 11" id="KW-1133">Transmembrane helix</keyword>
<dbReference type="SUPFAM" id="SSF52540">
    <property type="entry name" value="P-loop containing nucleoside triphosphate hydrolases"/>
    <property type="match status" value="2"/>
</dbReference>
<feature type="transmembrane region" description="Helical" evidence="11">
    <location>
        <begin position="658"/>
        <end position="678"/>
    </location>
</feature>
<dbReference type="GO" id="GO:2000032">
    <property type="term" value="P:regulation of secondary shoot formation"/>
    <property type="evidence" value="ECO:0007669"/>
    <property type="project" value="UniProtKB-ARBA"/>
</dbReference>
<dbReference type="InterPro" id="IPR013525">
    <property type="entry name" value="ABC2_TM"/>
</dbReference>
<feature type="transmembrane region" description="Helical" evidence="11">
    <location>
        <begin position="1198"/>
        <end position="1221"/>
    </location>
</feature>
<feature type="domain" description="ABC transporter" evidence="12">
    <location>
        <begin position="818"/>
        <end position="1071"/>
    </location>
</feature>
<evidence type="ECO:0000256" key="1">
    <source>
        <dbReference type="ARBA" id="ARBA00004141"/>
    </source>
</evidence>
<dbReference type="PANTHER" id="PTHR48040:SF20">
    <property type="entry name" value="PLEIOTROPIC DRUG RESISTANCE PROTEIN 1"/>
    <property type="match status" value="1"/>
</dbReference>
<evidence type="ECO:0000256" key="6">
    <source>
        <dbReference type="ARBA" id="ARBA00022737"/>
    </source>
</evidence>
<organism evidence="13 14">
    <name type="scientific">Cuscuta europaea</name>
    <name type="common">European dodder</name>
    <dbReference type="NCBI Taxonomy" id="41803"/>
    <lineage>
        <taxon>Eukaryota</taxon>
        <taxon>Viridiplantae</taxon>
        <taxon>Streptophyta</taxon>
        <taxon>Embryophyta</taxon>
        <taxon>Tracheophyta</taxon>
        <taxon>Spermatophyta</taxon>
        <taxon>Magnoliopsida</taxon>
        <taxon>eudicotyledons</taxon>
        <taxon>Gunneridae</taxon>
        <taxon>Pentapetalae</taxon>
        <taxon>asterids</taxon>
        <taxon>lamiids</taxon>
        <taxon>Solanales</taxon>
        <taxon>Convolvulaceae</taxon>
        <taxon>Cuscuteae</taxon>
        <taxon>Cuscuta</taxon>
        <taxon>Cuscuta subgen. Cuscuta</taxon>
    </lineage>
</organism>
<dbReference type="Pfam" id="PF00005">
    <property type="entry name" value="ABC_tran"/>
    <property type="match status" value="2"/>
</dbReference>
<dbReference type="InterPro" id="IPR003593">
    <property type="entry name" value="AAA+_ATPase"/>
</dbReference>
<keyword evidence="10 11" id="KW-0472">Membrane</keyword>
<evidence type="ECO:0000256" key="11">
    <source>
        <dbReference type="SAM" id="Phobius"/>
    </source>
</evidence>
<keyword evidence="14" id="KW-1185">Reference proteome</keyword>
<dbReference type="FunFam" id="3.40.50.300:FF:000059">
    <property type="entry name" value="ABC transporter G family member 40"/>
    <property type="match status" value="1"/>
</dbReference>
<evidence type="ECO:0000256" key="9">
    <source>
        <dbReference type="ARBA" id="ARBA00022989"/>
    </source>
</evidence>
<dbReference type="OrthoDB" id="1270293at2759"/>
<dbReference type="GO" id="GO:0009536">
    <property type="term" value="C:plastid"/>
    <property type="evidence" value="ECO:0007669"/>
    <property type="project" value="UniProtKB-SubCell"/>
</dbReference>